<name>A0ACB8ND84_CITSI</name>
<protein>
    <submittedName>
        <fullName evidence="1">Uncharacterized protein</fullName>
    </submittedName>
</protein>
<sequence>MIKPLRLTLSVSQNLHKSGFPQKTHIPCSLTRKLSCFKEKDTVLEKPKREENVFVDKEKVREAGLLLQKWAESDQRKPSDISKAELTLLAYAVKVVGKGLIVEVDSQEEEIMNKILELDYVLLILPVIPIVIWWVFAIVNPNETKEEEEAESDERKPGDISKAEMALLAYAVMVVGKVTWNEMIHEYAENEYVEQAISLYKDIIASGVKHDGVTFVAILTPCSHSGLVELVVVMMQKCLMPYKDDLVVWGDLVSSCQVHSNVRQEKVYYGQREIYASKLMSSCLPSSHHLPGTSP</sequence>
<dbReference type="EMBL" id="CM039171">
    <property type="protein sequence ID" value="KAH9795960.1"/>
    <property type="molecule type" value="Genomic_DNA"/>
</dbReference>
<keyword evidence="2" id="KW-1185">Reference proteome</keyword>
<dbReference type="Proteomes" id="UP000829398">
    <property type="component" value="Chromosome 2"/>
</dbReference>
<gene>
    <name evidence="1" type="ORF">KPL71_005373</name>
</gene>
<reference evidence="2" key="1">
    <citation type="journal article" date="2023" name="Hortic. Res.">
        <title>A chromosome-level phased genome enabling allele-level studies in sweet orange: a case study on citrus Huanglongbing tolerance.</title>
        <authorList>
            <person name="Wu B."/>
            <person name="Yu Q."/>
            <person name="Deng Z."/>
            <person name="Duan Y."/>
            <person name="Luo F."/>
            <person name="Gmitter F. Jr."/>
        </authorList>
    </citation>
    <scope>NUCLEOTIDE SEQUENCE [LARGE SCALE GENOMIC DNA]</scope>
    <source>
        <strain evidence="2">cv. Valencia</strain>
    </source>
</reference>
<proteinExistence type="predicted"/>
<organism evidence="1 2">
    <name type="scientific">Citrus sinensis</name>
    <name type="common">Sweet orange</name>
    <name type="synonym">Citrus aurantium var. sinensis</name>
    <dbReference type="NCBI Taxonomy" id="2711"/>
    <lineage>
        <taxon>Eukaryota</taxon>
        <taxon>Viridiplantae</taxon>
        <taxon>Streptophyta</taxon>
        <taxon>Embryophyta</taxon>
        <taxon>Tracheophyta</taxon>
        <taxon>Spermatophyta</taxon>
        <taxon>Magnoliopsida</taxon>
        <taxon>eudicotyledons</taxon>
        <taxon>Gunneridae</taxon>
        <taxon>Pentapetalae</taxon>
        <taxon>rosids</taxon>
        <taxon>malvids</taxon>
        <taxon>Sapindales</taxon>
        <taxon>Rutaceae</taxon>
        <taxon>Aurantioideae</taxon>
        <taxon>Citrus</taxon>
    </lineage>
</organism>
<evidence type="ECO:0000313" key="2">
    <source>
        <dbReference type="Proteomes" id="UP000829398"/>
    </source>
</evidence>
<evidence type="ECO:0000313" key="1">
    <source>
        <dbReference type="EMBL" id="KAH9795960.1"/>
    </source>
</evidence>
<accession>A0ACB8ND84</accession>
<comment type="caution">
    <text evidence="1">The sequence shown here is derived from an EMBL/GenBank/DDBJ whole genome shotgun (WGS) entry which is preliminary data.</text>
</comment>